<organism evidence="1 2">
    <name type="scientific">Ralstonia pickettii OR214</name>
    <dbReference type="NCBI Taxonomy" id="1264675"/>
    <lineage>
        <taxon>Bacteria</taxon>
        <taxon>Pseudomonadati</taxon>
        <taxon>Pseudomonadota</taxon>
        <taxon>Betaproteobacteria</taxon>
        <taxon>Burkholderiales</taxon>
        <taxon>Burkholderiaceae</taxon>
        <taxon>Ralstonia</taxon>
    </lineage>
</organism>
<dbReference type="AlphaFoldDB" id="R0CNC0"/>
<evidence type="ECO:0000313" key="2">
    <source>
        <dbReference type="Proteomes" id="UP000013280"/>
    </source>
</evidence>
<comment type="caution">
    <text evidence="1">The sequence shown here is derived from an EMBL/GenBank/DDBJ whole genome shotgun (WGS) entry which is preliminary data.</text>
</comment>
<protein>
    <submittedName>
        <fullName evidence="1">Uncharacterized protein</fullName>
    </submittedName>
</protein>
<dbReference type="Proteomes" id="UP000013280">
    <property type="component" value="Unassembled WGS sequence"/>
</dbReference>
<proteinExistence type="predicted"/>
<name>R0CNC0_RALPI</name>
<gene>
    <name evidence="1" type="ORF">OR214_02256</name>
</gene>
<reference evidence="1 2" key="1">
    <citation type="journal article" date="2013" name="Genome Announc.">
        <title>Draft Genome Sequence for Ralstonia sp. Strain OR214, a Bacterium with Potential for Bioremediation.</title>
        <authorList>
            <person name="Utturkar S.M."/>
            <person name="Bollmann A."/>
            <person name="Brzoska R.M."/>
            <person name="Klingeman D.M."/>
            <person name="Epstein S.E."/>
            <person name="Palumbo A.V."/>
            <person name="Brown S.D."/>
        </authorList>
    </citation>
    <scope>NUCLEOTIDE SEQUENCE [LARGE SCALE GENOMIC DNA]</scope>
    <source>
        <strain evidence="1 2">OR214</strain>
    </source>
</reference>
<dbReference type="EMBL" id="APMQ01000005">
    <property type="protein sequence ID" value="ENZ77980.1"/>
    <property type="molecule type" value="Genomic_DNA"/>
</dbReference>
<sequence length="41" mass="4476">MRTAVRTSLRRVNSGVVSKQIKQLASRSREAGVRLLAIAVP</sequence>
<accession>R0CNC0</accession>
<evidence type="ECO:0000313" key="1">
    <source>
        <dbReference type="EMBL" id="ENZ77980.1"/>
    </source>
</evidence>